<keyword evidence="2" id="KW-1185">Reference proteome</keyword>
<sequence>MTLLKQELVTLNKLELTSLHLFAVFRHVIRSDGPEELDVIITVVFCHLLTASFVCMTHIDLHFPVQPIIEKEVVCHANSVWLHRMALAIVVRHFTPITHCFVPSAHRLLCCSCPAALTVRCLSQLQSLYRPAGRSPVPNRRPPRCICQMSQTSRQERRSERLPLDLLFAINLTL</sequence>
<dbReference type="AlphaFoldDB" id="A0A8C6S861"/>
<reference evidence="1" key="1">
    <citation type="submission" date="2025-08" db="UniProtKB">
        <authorList>
            <consortium name="Ensembl"/>
        </authorList>
    </citation>
    <scope>IDENTIFICATION</scope>
</reference>
<accession>A0A8C6S861</accession>
<evidence type="ECO:0000313" key="2">
    <source>
        <dbReference type="Proteomes" id="UP000694523"/>
    </source>
</evidence>
<protein>
    <submittedName>
        <fullName evidence="1">Uncharacterized protein</fullName>
    </submittedName>
</protein>
<reference evidence="1" key="2">
    <citation type="submission" date="2025-09" db="UniProtKB">
        <authorList>
            <consortium name="Ensembl"/>
        </authorList>
    </citation>
    <scope>IDENTIFICATION</scope>
</reference>
<organism evidence="1 2">
    <name type="scientific">Neogobius melanostomus</name>
    <name type="common">round goby</name>
    <dbReference type="NCBI Taxonomy" id="47308"/>
    <lineage>
        <taxon>Eukaryota</taxon>
        <taxon>Metazoa</taxon>
        <taxon>Chordata</taxon>
        <taxon>Craniata</taxon>
        <taxon>Vertebrata</taxon>
        <taxon>Euteleostomi</taxon>
        <taxon>Actinopterygii</taxon>
        <taxon>Neopterygii</taxon>
        <taxon>Teleostei</taxon>
        <taxon>Neoteleostei</taxon>
        <taxon>Acanthomorphata</taxon>
        <taxon>Gobiaria</taxon>
        <taxon>Gobiiformes</taxon>
        <taxon>Gobioidei</taxon>
        <taxon>Gobiidae</taxon>
        <taxon>Benthophilinae</taxon>
        <taxon>Neogobiini</taxon>
        <taxon>Neogobius</taxon>
    </lineage>
</organism>
<dbReference type="Proteomes" id="UP000694523">
    <property type="component" value="Unplaced"/>
</dbReference>
<evidence type="ECO:0000313" key="1">
    <source>
        <dbReference type="Ensembl" id="ENSNMLP00000000140.1"/>
    </source>
</evidence>
<dbReference type="Ensembl" id="ENSNMLT00000000181.1">
    <property type="protein sequence ID" value="ENSNMLP00000000140.1"/>
    <property type="gene ID" value="ENSNMLG00000000125.1"/>
</dbReference>
<proteinExistence type="predicted"/>
<name>A0A8C6S861_9GOBI</name>